<dbReference type="PANTHER" id="PTHR34322">
    <property type="entry name" value="TRANSPOSASE, Y1_TNP DOMAIN-CONTAINING"/>
    <property type="match status" value="1"/>
</dbReference>
<comment type="caution">
    <text evidence="2">The sequence shown here is derived from an EMBL/GenBank/DDBJ whole genome shotgun (WGS) entry which is preliminary data.</text>
</comment>
<sequence length="232" mass="26675">MARLARLVIPHQQHHVIQRGNAGSLIFLDAEDYSSFLDWLRQAAKLFDVAIHAYVLMPDHLHLLLTPGDEPGLGKMMQWLGRHYVPYFNRKYQRSGTLWQGRYRATVIESATYFIPCSIYLESNPQRAGLVQDLLDYTWSSYRHHVGLLIDPLITDHSCYWALGNTPFQREAAYKQSLESGLSGRQITEITQATTKAWMLGSAKFKIEMSKLTERRVEPVKRGRPRKAGENT</sequence>
<dbReference type="OrthoDB" id="9814067at2"/>
<dbReference type="GO" id="GO:0006313">
    <property type="term" value="P:DNA transposition"/>
    <property type="evidence" value="ECO:0007669"/>
    <property type="project" value="InterPro"/>
</dbReference>
<dbReference type="InterPro" id="IPR036515">
    <property type="entry name" value="Transposase_17_sf"/>
</dbReference>
<name>A0A318JPC4_9BURK</name>
<dbReference type="SUPFAM" id="SSF143422">
    <property type="entry name" value="Transposase IS200-like"/>
    <property type="match status" value="1"/>
</dbReference>
<dbReference type="PANTHER" id="PTHR34322:SF2">
    <property type="entry name" value="TRANSPOSASE IS200-LIKE DOMAIN-CONTAINING PROTEIN"/>
    <property type="match status" value="1"/>
</dbReference>
<dbReference type="AlphaFoldDB" id="A0A318JPC4"/>
<reference evidence="2 3" key="1">
    <citation type="submission" date="2018-05" db="EMBL/GenBank/DDBJ databases">
        <title>Genomic Encyclopedia of Type Strains, Phase IV (KMG-IV): sequencing the most valuable type-strain genomes for metagenomic binning, comparative biology and taxonomic classification.</title>
        <authorList>
            <person name="Goeker M."/>
        </authorList>
    </citation>
    <scope>NUCLEOTIDE SEQUENCE [LARGE SCALE GENOMIC DNA]</scope>
    <source>
        <strain evidence="2 3">DSM 19792</strain>
    </source>
</reference>
<dbReference type="GO" id="GO:0004803">
    <property type="term" value="F:transposase activity"/>
    <property type="evidence" value="ECO:0007669"/>
    <property type="project" value="InterPro"/>
</dbReference>
<evidence type="ECO:0000313" key="3">
    <source>
        <dbReference type="Proteomes" id="UP000247792"/>
    </source>
</evidence>
<dbReference type="InterPro" id="IPR002686">
    <property type="entry name" value="Transposase_17"/>
</dbReference>
<dbReference type="RefSeq" id="WP_110256486.1">
    <property type="nucleotide sequence ID" value="NZ_QJKB01000006.1"/>
</dbReference>
<proteinExistence type="predicted"/>
<organism evidence="2 3">
    <name type="scientific">Undibacterium pigrum</name>
    <dbReference type="NCBI Taxonomy" id="401470"/>
    <lineage>
        <taxon>Bacteria</taxon>
        <taxon>Pseudomonadati</taxon>
        <taxon>Pseudomonadota</taxon>
        <taxon>Betaproteobacteria</taxon>
        <taxon>Burkholderiales</taxon>
        <taxon>Oxalobacteraceae</taxon>
        <taxon>Undibacterium</taxon>
    </lineage>
</organism>
<keyword evidence="3" id="KW-1185">Reference proteome</keyword>
<evidence type="ECO:0000259" key="1">
    <source>
        <dbReference type="SMART" id="SM01321"/>
    </source>
</evidence>
<dbReference type="Gene3D" id="3.30.70.1290">
    <property type="entry name" value="Transposase IS200-like"/>
    <property type="match status" value="1"/>
</dbReference>
<protein>
    <submittedName>
        <fullName evidence="2">Putative transposase</fullName>
    </submittedName>
</protein>
<dbReference type="GO" id="GO:0003677">
    <property type="term" value="F:DNA binding"/>
    <property type="evidence" value="ECO:0007669"/>
    <property type="project" value="InterPro"/>
</dbReference>
<dbReference type="Pfam" id="PF01797">
    <property type="entry name" value="Y1_Tnp"/>
    <property type="match status" value="1"/>
</dbReference>
<dbReference type="Proteomes" id="UP000247792">
    <property type="component" value="Unassembled WGS sequence"/>
</dbReference>
<accession>A0A318JPC4</accession>
<feature type="domain" description="Transposase IS200-like" evidence="1">
    <location>
        <begin position="9"/>
        <end position="124"/>
    </location>
</feature>
<dbReference type="EMBL" id="QJKB01000006">
    <property type="protein sequence ID" value="PXX42053.1"/>
    <property type="molecule type" value="Genomic_DNA"/>
</dbReference>
<dbReference type="SMART" id="SM01321">
    <property type="entry name" value="Y1_Tnp"/>
    <property type="match status" value="1"/>
</dbReference>
<gene>
    <name evidence="2" type="ORF">DFR42_106232</name>
</gene>
<evidence type="ECO:0000313" key="2">
    <source>
        <dbReference type="EMBL" id="PXX42053.1"/>
    </source>
</evidence>